<keyword evidence="3" id="KW-1185">Reference proteome</keyword>
<organism evidence="2 3">
    <name type="scientific">Tsuneonella litorea</name>
    <dbReference type="NCBI Taxonomy" id="2976475"/>
    <lineage>
        <taxon>Bacteria</taxon>
        <taxon>Pseudomonadati</taxon>
        <taxon>Pseudomonadota</taxon>
        <taxon>Alphaproteobacteria</taxon>
        <taxon>Sphingomonadales</taxon>
        <taxon>Erythrobacteraceae</taxon>
        <taxon>Tsuneonella</taxon>
    </lineage>
</organism>
<feature type="transmembrane region" description="Helical" evidence="1">
    <location>
        <begin position="75"/>
        <end position="96"/>
    </location>
</feature>
<name>A0A9X2W0N4_9SPHN</name>
<dbReference type="EMBL" id="JAOAMV010000003">
    <property type="protein sequence ID" value="MCT2558867.1"/>
    <property type="molecule type" value="Genomic_DNA"/>
</dbReference>
<evidence type="ECO:0000313" key="2">
    <source>
        <dbReference type="EMBL" id="MCT2558867.1"/>
    </source>
</evidence>
<dbReference type="Proteomes" id="UP001142648">
    <property type="component" value="Unassembled WGS sequence"/>
</dbReference>
<proteinExistence type="predicted"/>
<accession>A0A9X2W0N4</accession>
<evidence type="ECO:0000313" key="3">
    <source>
        <dbReference type="Proteomes" id="UP001142648"/>
    </source>
</evidence>
<dbReference type="Pfam" id="PF09527">
    <property type="entry name" value="ATPase_gene1"/>
    <property type="match status" value="1"/>
</dbReference>
<reference evidence="2" key="1">
    <citation type="submission" date="2022-09" db="EMBL/GenBank/DDBJ databases">
        <title>The genome sequence of Tsuneonella sp. YG55.</title>
        <authorList>
            <person name="Liu Y."/>
        </authorList>
    </citation>
    <scope>NUCLEOTIDE SEQUENCE</scope>
    <source>
        <strain evidence="2">YG55</strain>
    </source>
</reference>
<keyword evidence="1" id="KW-1133">Transmembrane helix</keyword>
<dbReference type="AlphaFoldDB" id="A0A9X2W0N4"/>
<evidence type="ECO:0000256" key="1">
    <source>
        <dbReference type="SAM" id="Phobius"/>
    </source>
</evidence>
<dbReference type="RefSeq" id="WP_259961733.1">
    <property type="nucleotide sequence ID" value="NZ_JAOAMV010000003.1"/>
</dbReference>
<keyword evidence="1" id="KW-0812">Transmembrane</keyword>
<dbReference type="InterPro" id="IPR032820">
    <property type="entry name" value="ATPase_put"/>
</dbReference>
<keyword evidence="1" id="KW-0472">Membrane</keyword>
<sequence>MANDPENAPIGEDPKLDSLEDRIARARHAEDERMAKEHAPMRDGRSAGIQIASTMLGYPLGGILVGLVLDNVFDTLPWITIGLMFLAFAGALMHVARMSKNR</sequence>
<comment type="caution">
    <text evidence="2">The sequence shown here is derived from an EMBL/GenBank/DDBJ whole genome shotgun (WGS) entry which is preliminary data.</text>
</comment>
<gene>
    <name evidence="2" type="ORF">N0B51_07725</name>
</gene>
<feature type="transmembrane region" description="Helical" evidence="1">
    <location>
        <begin position="51"/>
        <end position="69"/>
    </location>
</feature>
<protein>
    <submittedName>
        <fullName evidence="2">AtpZ/AtpI family protein</fullName>
    </submittedName>
</protein>